<dbReference type="EMBL" id="CP059438">
    <property type="protein sequence ID" value="QMS62026.1"/>
    <property type="molecule type" value="Genomic_DNA"/>
</dbReference>
<dbReference type="AlphaFoldDB" id="A0A7D7Q513"/>
<accession>A0A7D7Q513</accession>
<protein>
    <submittedName>
        <fullName evidence="1">Uncharacterized protein</fullName>
    </submittedName>
</protein>
<keyword evidence="1" id="KW-0614">Plasmid</keyword>
<evidence type="ECO:0000313" key="1">
    <source>
        <dbReference type="EMBL" id="QMS62026.1"/>
    </source>
</evidence>
<dbReference type="InterPro" id="IPR053842">
    <property type="entry name" value="NikA-like"/>
</dbReference>
<proteinExistence type="predicted"/>
<name>A0A7D7Q513_CAMFE</name>
<sequence length="71" mass="8351">MGFKKLTTKEDEFINSARGETNNIQSDNIKTKRNKQFIVYFTDEELKNIKNIAKSIGMPVSTYIRFKLFQK</sequence>
<reference evidence="1" key="1">
    <citation type="journal article" date="2021" name="PeerJ">
        <title>A comparison of fourteen fully characterized mammalian-associated Campylobacter fetus isolates suggests that loss of defense mechanisms contribute to high genomic plasticity and subspecies evolution.</title>
        <authorList>
            <person name="Nadin-Davis S.A."/>
            <person name="Chmara J."/>
            <person name="Carrillo C.D."/>
            <person name="Amoako K."/>
            <person name="Goji N."/>
            <person name="Duceppe M.O."/>
            <person name="Devenish J."/>
        </authorList>
    </citation>
    <scope>NUCLEOTIDE SEQUENCE</scope>
    <source>
        <plasmid evidence="1">pCFVi_ADRI545_P1</plasmid>
    </source>
</reference>
<geneLocation type="plasmid" evidence="1">
    <name>pCFVi_ADRI545_P1</name>
</geneLocation>
<dbReference type="Pfam" id="PF21983">
    <property type="entry name" value="NikA-like"/>
    <property type="match status" value="1"/>
</dbReference>
<organism evidence="1">
    <name type="scientific">Campylobacter fetus</name>
    <dbReference type="NCBI Taxonomy" id="196"/>
    <lineage>
        <taxon>Bacteria</taxon>
        <taxon>Pseudomonadati</taxon>
        <taxon>Campylobacterota</taxon>
        <taxon>Epsilonproteobacteria</taxon>
        <taxon>Campylobacterales</taxon>
        <taxon>Campylobacteraceae</taxon>
        <taxon>Campylobacter</taxon>
    </lineage>
</organism>
<dbReference type="RefSeq" id="WP_035171239.1">
    <property type="nucleotide sequence ID" value="NZ_CBCXLX010000001.1"/>
</dbReference>
<gene>
    <name evidence="1" type="ORF">GZ988_010720</name>
</gene>